<comment type="caution">
    <text evidence="1">The sequence shown here is derived from an EMBL/GenBank/DDBJ whole genome shotgun (WGS) entry which is preliminary data.</text>
</comment>
<dbReference type="EMBL" id="DSBT01000027">
    <property type="protein sequence ID" value="HDP76748.1"/>
    <property type="molecule type" value="Genomic_DNA"/>
</dbReference>
<dbReference type="SUPFAM" id="SSF53335">
    <property type="entry name" value="S-adenosyl-L-methionine-dependent methyltransferases"/>
    <property type="match status" value="1"/>
</dbReference>
<dbReference type="Proteomes" id="UP000886198">
    <property type="component" value="Unassembled WGS sequence"/>
</dbReference>
<dbReference type="Pfam" id="PF13489">
    <property type="entry name" value="Methyltransf_23"/>
    <property type="match status" value="1"/>
</dbReference>
<keyword evidence="1" id="KW-0489">Methyltransferase</keyword>
<dbReference type="InterPro" id="IPR029063">
    <property type="entry name" value="SAM-dependent_MTases_sf"/>
</dbReference>
<keyword evidence="1" id="KW-0808">Transferase</keyword>
<gene>
    <name evidence="1" type="ORF">ENN47_00895</name>
</gene>
<dbReference type="AlphaFoldDB" id="A0A7C1H7X6"/>
<evidence type="ECO:0000313" key="1">
    <source>
        <dbReference type="EMBL" id="HDP76748.1"/>
    </source>
</evidence>
<dbReference type="Gene3D" id="3.40.50.150">
    <property type="entry name" value="Vaccinia Virus protein VP39"/>
    <property type="match status" value="1"/>
</dbReference>
<sequence>MKAGGIWNDRFMRSKCIICGSATREILHKKFQLKYHYCDMCGFISKDAENRISQEDELKIYRKHNNSIDDPRYVAYFKDFIDSAVIDFVSCGRSGLDFGSGPSPVLATILDRDYGFDMDIYDLFFAPNMVFSGKKYHLITSTEVFEHLGDPLEYFKLLAGCLKDDGLLSIMTLFHPLDDEEFLDWYYVRDMSHISFFTGNTMKVISEISGLDLVFTDNRRYTSFRLKR</sequence>
<proteinExistence type="predicted"/>
<protein>
    <submittedName>
        <fullName evidence="1">Class I SAM-dependent methyltransferase</fullName>
    </submittedName>
</protein>
<organism evidence="1">
    <name type="scientific">Mesotoga infera</name>
    <dbReference type="NCBI Taxonomy" id="1236046"/>
    <lineage>
        <taxon>Bacteria</taxon>
        <taxon>Thermotogati</taxon>
        <taxon>Thermotogota</taxon>
        <taxon>Thermotogae</taxon>
        <taxon>Kosmotogales</taxon>
        <taxon>Kosmotogaceae</taxon>
        <taxon>Mesotoga</taxon>
    </lineage>
</organism>
<reference evidence="1" key="1">
    <citation type="journal article" date="2020" name="mSystems">
        <title>Genome- and Community-Level Interaction Insights into Carbon Utilization and Element Cycling Functions of Hydrothermarchaeota in Hydrothermal Sediment.</title>
        <authorList>
            <person name="Zhou Z."/>
            <person name="Liu Y."/>
            <person name="Xu W."/>
            <person name="Pan J."/>
            <person name="Luo Z.H."/>
            <person name="Li M."/>
        </authorList>
    </citation>
    <scope>NUCLEOTIDE SEQUENCE [LARGE SCALE GENOMIC DNA]</scope>
    <source>
        <strain evidence="1">SpSt-1179</strain>
    </source>
</reference>
<dbReference type="GO" id="GO:0008168">
    <property type="term" value="F:methyltransferase activity"/>
    <property type="evidence" value="ECO:0007669"/>
    <property type="project" value="UniProtKB-KW"/>
</dbReference>
<name>A0A7C1H7X6_9BACT</name>
<dbReference type="GO" id="GO:0032259">
    <property type="term" value="P:methylation"/>
    <property type="evidence" value="ECO:0007669"/>
    <property type="project" value="UniProtKB-KW"/>
</dbReference>
<accession>A0A7C1H7X6</accession>